<keyword evidence="3" id="KW-1185">Reference proteome</keyword>
<reference evidence="3" key="1">
    <citation type="submission" date="2013-06" db="EMBL/GenBank/DDBJ databases">
        <authorList>
            <person name="Zhao Q."/>
        </authorList>
    </citation>
    <scope>NUCLEOTIDE SEQUENCE</scope>
    <source>
        <strain evidence="3">cv. W1943</strain>
    </source>
</reference>
<dbReference type="Proteomes" id="UP000008022">
    <property type="component" value="Unassembled WGS sequence"/>
</dbReference>
<evidence type="ECO:0000313" key="2">
    <source>
        <dbReference type="EnsemblPlants" id="ORUFI11G11630.1"/>
    </source>
</evidence>
<dbReference type="InterPro" id="IPR001810">
    <property type="entry name" value="F-box_dom"/>
</dbReference>
<proteinExistence type="predicted"/>
<dbReference type="SMART" id="SM00256">
    <property type="entry name" value="FBOX"/>
    <property type="match status" value="1"/>
</dbReference>
<reference evidence="2" key="2">
    <citation type="submission" date="2015-06" db="UniProtKB">
        <authorList>
            <consortium name="EnsemblPlants"/>
        </authorList>
    </citation>
    <scope>IDENTIFICATION</scope>
</reference>
<protein>
    <recommendedName>
        <fullName evidence="1">F-box domain-containing protein</fullName>
    </recommendedName>
</protein>
<sequence>MENVGVDFPTDVLVDILSQLPTSSQRRCRLMCRRWRDTVDKRTLERDGLDNEASAYIVDEARGCHRCVWTSSCSVDVIGTRNGLICVLDGDTGAVTVANPATRVAVRAAATATGVALAVFPRRVHAPCYFNKSGTFDAV</sequence>
<name>A0A0E0R7G7_ORYRU</name>
<dbReference type="Gramene" id="ORUFI11G11630.1">
    <property type="protein sequence ID" value="ORUFI11G11630.1"/>
    <property type="gene ID" value="ORUFI11G11630"/>
</dbReference>
<dbReference type="PANTHER" id="PTHR31672:SF8">
    <property type="entry name" value="F-BOX DOMAIN-CONTAINING PROTEIN"/>
    <property type="match status" value="1"/>
</dbReference>
<dbReference type="Gene3D" id="1.20.1280.50">
    <property type="match status" value="1"/>
</dbReference>
<dbReference type="EnsemblPlants" id="ORUFI11G11630.1">
    <property type="protein sequence ID" value="ORUFI11G11630.1"/>
    <property type="gene ID" value="ORUFI11G11630"/>
</dbReference>
<dbReference type="InterPro" id="IPR050796">
    <property type="entry name" value="SCF_F-box_component"/>
</dbReference>
<feature type="domain" description="F-box" evidence="1">
    <location>
        <begin position="8"/>
        <end position="48"/>
    </location>
</feature>
<dbReference type="Pfam" id="PF00646">
    <property type="entry name" value="F-box"/>
    <property type="match status" value="1"/>
</dbReference>
<evidence type="ECO:0000313" key="3">
    <source>
        <dbReference type="Proteomes" id="UP000008022"/>
    </source>
</evidence>
<dbReference type="SUPFAM" id="SSF81383">
    <property type="entry name" value="F-box domain"/>
    <property type="match status" value="1"/>
</dbReference>
<accession>A0A0E0R7G7</accession>
<organism evidence="2 3">
    <name type="scientific">Oryza rufipogon</name>
    <name type="common">Brownbeard rice</name>
    <name type="synonym">Asian wild rice</name>
    <dbReference type="NCBI Taxonomy" id="4529"/>
    <lineage>
        <taxon>Eukaryota</taxon>
        <taxon>Viridiplantae</taxon>
        <taxon>Streptophyta</taxon>
        <taxon>Embryophyta</taxon>
        <taxon>Tracheophyta</taxon>
        <taxon>Spermatophyta</taxon>
        <taxon>Magnoliopsida</taxon>
        <taxon>Liliopsida</taxon>
        <taxon>Poales</taxon>
        <taxon>Poaceae</taxon>
        <taxon>BOP clade</taxon>
        <taxon>Oryzoideae</taxon>
        <taxon>Oryzeae</taxon>
        <taxon>Oryzinae</taxon>
        <taxon>Oryza</taxon>
    </lineage>
</organism>
<dbReference type="PANTHER" id="PTHR31672">
    <property type="entry name" value="BNACNNG10540D PROTEIN"/>
    <property type="match status" value="1"/>
</dbReference>
<dbReference type="HOGENOM" id="CLU_1848366_0_0_1"/>
<dbReference type="AlphaFoldDB" id="A0A0E0R7G7"/>
<dbReference type="InterPro" id="IPR036047">
    <property type="entry name" value="F-box-like_dom_sf"/>
</dbReference>
<evidence type="ECO:0000259" key="1">
    <source>
        <dbReference type="SMART" id="SM00256"/>
    </source>
</evidence>